<dbReference type="InterPro" id="IPR001387">
    <property type="entry name" value="Cro/C1-type_HTH"/>
</dbReference>
<dbReference type="InterPro" id="IPR027417">
    <property type="entry name" value="P-loop_NTPase"/>
</dbReference>
<dbReference type="SUPFAM" id="SSF47413">
    <property type="entry name" value="lambda repressor-like DNA-binding domains"/>
    <property type="match status" value="1"/>
</dbReference>
<organism evidence="3 4">
    <name type="scientific">Catenulispora yoronensis</name>
    <dbReference type="NCBI Taxonomy" id="450799"/>
    <lineage>
        <taxon>Bacteria</taxon>
        <taxon>Bacillati</taxon>
        <taxon>Actinomycetota</taxon>
        <taxon>Actinomycetes</taxon>
        <taxon>Catenulisporales</taxon>
        <taxon>Catenulisporaceae</taxon>
        <taxon>Catenulispora</taxon>
    </lineage>
</organism>
<reference evidence="3 4" key="1">
    <citation type="journal article" date="2019" name="Int. J. Syst. Evol. Microbiol.">
        <title>The Global Catalogue of Microorganisms (GCM) 10K type strain sequencing project: providing services to taxonomists for standard genome sequencing and annotation.</title>
        <authorList>
            <consortium name="The Broad Institute Genomics Platform"/>
            <consortium name="The Broad Institute Genome Sequencing Center for Infectious Disease"/>
            <person name="Wu L."/>
            <person name="Ma J."/>
        </authorList>
    </citation>
    <scope>NUCLEOTIDE SEQUENCE [LARGE SCALE GENOMIC DNA]</scope>
    <source>
        <strain evidence="3 4">JCM 16014</strain>
    </source>
</reference>
<evidence type="ECO:0000313" key="4">
    <source>
        <dbReference type="Proteomes" id="UP001500751"/>
    </source>
</evidence>
<dbReference type="Proteomes" id="UP001500751">
    <property type="component" value="Unassembled WGS sequence"/>
</dbReference>
<keyword evidence="4" id="KW-1185">Reference proteome</keyword>
<dbReference type="InterPro" id="IPR011990">
    <property type="entry name" value="TPR-like_helical_dom_sf"/>
</dbReference>
<feature type="region of interest" description="Disordered" evidence="1">
    <location>
        <begin position="109"/>
        <end position="132"/>
    </location>
</feature>
<dbReference type="PROSITE" id="PS50943">
    <property type="entry name" value="HTH_CROC1"/>
    <property type="match status" value="1"/>
</dbReference>
<dbReference type="EMBL" id="BAAAQN010000023">
    <property type="protein sequence ID" value="GAA2035980.1"/>
    <property type="molecule type" value="Genomic_DNA"/>
</dbReference>
<dbReference type="Pfam" id="PF13424">
    <property type="entry name" value="TPR_12"/>
    <property type="match status" value="1"/>
</dbReference>
<dbReference type="PRINTS" id="PR00364">
    <property type="entry name" value="DISEASERSIST"/>
</dbReference>
<dbReference type="SUPFAM" id="SSF52540">
    <property type="entry name" value="P-loop containing nucleoside triphosphate hydrolases"/>
    <property type="match status" value="1"/>
</dbReference>
<dbReference type="Pfam" id="PF13560">
    <property type="entry name" value="HTH_31"/>
    <property type="match status" value="1"/>
</dbReference>
<dbReference type="PANTHER" id="PTHR47691">
    <property type="entry name" value="REGULATOR-RELATED"/>
    <property type="match status" value="1"/>
</dbReference>
<comment type="caution">
    <text evidence="3">The sequence shown here is derived from an EMBL/GenBank/DDBJ whole genome shotgun (WGS) entry which is preliminary data.</text>
</comment>
<sequence length="798" mass="87286">MAGHTISGRGPLIHNEGELVRTNWSPLPENLDLETRRLIEKLRTLKDDSRLTLAELGTKTHYSSSSWERWLNGKRPITRAALLSIAELTHADLDHLLDLFERTEPIEEATQEETLPEIPAQRSTGPAQLPRDLPDYVGRERELETLVAGLLEPNRTVLPVWGVVGMGGLGKTSLAVRAAHRVSPFHPGGTLFLDLRGGSPEPLPVDAALLRLLRSAGVAETAIPLDTDDRAALLRSTLAGRRMLVVLDNALDAAQVRSLLPGDPGCGVIITSRNQLAGLEGVQRIFLGALSPADSRSLLTGIAGNERFDAEPEDGEAIVAICAGLPLALRIAGSRLAVRPHWAVQTLSHRLRSTASSLDELSVDDLAVRTCFESSYNTLIIDDVELGEVRALRLLGLWEGPEISLPAAAALLDLELTAAERELERLTDISLVQSPAPHRYRFHDLLHSFVSERAKLDLTPADQRAAIARLASWYAHTAAAASDLLFDGRRNYTLDGIDRPALATTFTNPDEALKWYDTESPTLVAITRQAHRLELDDLAATLPQIFQIYLELRFKIPEWLTTATDGLLSARRRKSTLDEAHLHTALSTAYSHAGHHTDAMTHARDSLASYEQAGDPINQARAMQRLAMAYELANDTDQARTWLLRAVDIFEATNYPYGAANCLNRLGMICNELGLINEAVTYLERCLTLIEPLGSPAAQASTLSNLGHAYLKQGNQANALTALTTADHLFTELEYEPGRATNLAILGEYHRATGHPDKAYAHYLEALTLLEDVGHPNAAEVREMLTNLMTSGYTAGVL</sequence>
<dbReference type="Gene3D" id="1.10.260.40">
    <property type="entry name" value="lambda repressor-like DNA-binding domains"/>
    <property type="match status" value="1"/>
</dbReference>
<feature type="domain" description="HTH cro/C1-type" evidence="2">
    <location>
        <begin position="39"/>
        <end position="96"/>
    </location>
</feature>
<dbReference type="Pfam" id="PF13181">
    <property type="entry name" value="TPR_8"/>
    <property type="match status" value="1"/>
</dbReference>
<dbReference type="InterPro" id="IPR010982">
    <property type="entry name" value="Lambda_DNA-bd_dom_sf"/>
</dbReference>
<dbReference type="Gene3D" id="3.40.50.300">
    <property type="entry name" value="P-loop containing nucleotide triphosphate hydrolases"/>
    <property type="match status" value="1"/>
</dbReference>
<dbReference type="Gene3D" id="1.25.40.10">
    <property type="entry name" value="Tetratricopeptide repeat domain"/>
    <property type="match status" value="1"/>
</dbReference>
<proteinExistence type="predicted"/>
<dbReference type="SMART" id="SM00028">
    <property type="entry name" value="TPR"/>
    <property type="match status" value="4"/>
</dbReference>
<accession>A0ABN2UFA1</accession>
<dbReference type="CDD" id="cd00093">
    <property type="entry name" value="HTH_XRE"/>
    <property type="match status" value="1"/>
</dbReference>
<dbReference type="PANTHER" id="PTHR47691:SF3">
    <property type="entry name" value="HTH-TYPE TRANSCRIPTIONAL REGULATOR RV0890C-RELATED"/>
    <property type="match status" value="1"/>
</dbReference>
<evidence type="ECO:0000313" key="3">
    <source>
        <dbReference type="EMBL" id="GAA2035980.1"/>
    </source>
</evidence>
<gene>
    <name evidence="3" type="ORF">GCM10009839_40970</name>
</gene>
<evidence type="ECO:0000259" key="2">
    <source>
        <dbReference type="PROSITE" id="PS50943"/>
    </source>
</evidence>
<dbReference type="InterPro" id="IPR019734">
    <property type="entry name" value="TPR_rpt"/>
</dbReference>
<dbReference type="SUPFAM" id="SSF48452">
    <property type="entry name" value="TPR-like"/>
    <property type="match status" value="2"/>
</dbReference>
<protein>
    <recommendedName>
        <fullName evidence="2">HTH cro/C1-type domain-containing protein</fullName>
    </recommendedName>
</protein>
<name>A0ABN2UFA1_9ACTN</name>
<dbReference type="SMART" id="SM00530">
    <property type="entry name" value="HTH_XRE"/>
    <property type="match status" value="1"/>
</dbReference>
<evidence type="ECO:0000256" key="1">
    <source>
        <dbReference type="SAM" id="MobiDB-lite"/>
    </source>
</evidence>